<evidence type="ECO:0000256" key="5">
    <source>
        <dbReference type="ARBA" id="ARBA00022737"/>
    </source>
</evidence>
<reference evidence="13" key="1">
    <citation type="submission" date="2022-01" db="EMBL/GenBank/DDBJ databases">
        <authorList>
            <person name="King R."/>
        </authorList>
    </citation>
    <scope>NUCLEOTIDE SEQUENCE</scope>
</reference>
<evidence type="ECO:0000259" key="12">
    <source>
        <dbReference type="SMART" id="SM00446"/>
    </source>
</evidence>
<dbReference type="Pfam" id="PF23602">
    <property type="entry name" value="CS_DNAAF11_C"/>
    <property type="match status" value="1"/>
</dbReference>
<keyword evidence="14" id="KW-1185">Reference proteome</keyword>
<dbReference type="AlphaFoldDB" id="A0A9P0D6U2"/>
<dbReference type="PROSITE" id="PS51450">
    <property type="entry name" value="LRR"/>
    <property type="match status" value="3"/>
</dbReference>
<accession>A0A9P0D6U2</accession>
<comment type="subcellular location">
    <subcellularLocation>
        <location evidence="1">Cell projection</location>
        <location evidence="1">Cilium</location>
    </subcellularLocation>
    <subcellularLocation>
        <location evidence="2">Cytoplasm</location>
    </subcellularLocation>
</comment>
<evidence type="ECO:0000256" key="8">
    <source>
        <dbReference type="ARBA" id="ARBA00023273"/>
    </source>
</evidence>
<dbReference type="SMART" id="SM00365">
    <property type="entry name" value="LRR_SD22"/>
    <property type="match status" value="3"/>
</dbReference>
<dbReference type="InterPro" id="IPR003603">
    <property type="entry name" value="U2A'_phosphoprotein32A_C"/>
</dbReference>
<feature type="region of interest" description="Disordered" evidence="11">
    <location>
        <begin position="211"/>
        <end position="238"/>
    </location>
</feature>
<keyword evidence="6 10" id="KW-0175">Coiled coil</keyword>
<feature type="domain" description="U2A'/phosphoprotein 32 family A C-terminal" evidence="12">
    <location>
        <begin position="128"/>
        <end position="146"/>
    </location>
</feature>
<evidence type="ECO:0000256" key="11">
    <source>
        <dbReference type="SAM" id="MobiDB-lite"/>
    </source>
</evidence>
<dbReference type="SMART" id="SM00446">
    <property type="entry name" value="LRRcap"/>
    <property type="match status" value="1"/>
</dbReference>
<keyword evidence="8" id="KW-0966">Cell projection</keyword>
<dbReference type="Gene3D" id="3.80.10.10">
    <property type="entry name" value="Ribonuclease Inhibitor"/>
    <property type="match status" value="1"/>
</dbReference>
<evidence type="ECO:0000256" key="3">
    <source>
        <dbReference type="ARBA" id="ARBA00022490"/>
    </source>
</evidence>
<evidence type="ECO:0000313" key="13">
    <source>
        <dbReference type="EMBL" id="CAH1115247.1"/>
    </source>
</evidence>
<protein>
    <recommendedName>
        <fullName evidence="12">U2A'/phosphoprotein 32 family A C-terminal domain-containing protein</fullName>
    </recommendedName>
</protein>
<evidence type="ECO:0000256" key="9">
    <source>
        <dbReference type="ARBA" id="ARBA00049982"/>
    </source>
</evidence>
<keyword evidence="4" id="KW-0433">Leucine-rich repeat</keyword>
<feature type="compositionally biased region" description="Basic and acidic residues" evidence="11">
    <location>
        <begin position="211"/>
        <end position="235"/>
    </location>
</feature>
<dbReference type="SUPFAM" id="SSF52058">
    <property type="entry name" value="L domain-like"/>
    <property type="match status" value="1"/>
</dbReference>
<dbReference type="GO" id="GO:0005929">
    <property type="term" value="C:cilium"/>
    <property type="evidence" value="ECO:0007669"/>
    <property type="project" value="UniProtKB-SubCell"/>
</dbReference>
<dbReference type="PANTHER" id="PTHR18849">
    <property type="entry name" value="LEUCINE RICH REPEAT PROTEIN"/>
    <property type="match status" value="1"/>
</dbReference>
<dbReference type="Proteomes" id="UP001153636">
    <property type="component" value="Chromosome 9"/>
</dbReference>
<organism evidence="13 14">
    <name type="scientific">Psylliodes chrysocephalus</name>
    <dbReference type="NCBI Taxonomy" id="3402493"/>
    <lineage>
        <taxon>Eukaryota</taxon>
        <taxon>Metazoa</taxon>
        <taxon>Ecdysozoa</taxon>
        <taxon>Arthropoda</taxon>
        <taxon>Hexapoda</taxon>
        <taxon>Insecta</taxon>
        <taxon>Pterygota</taxon>
        <taxon>Neoptera</taxon>
        <taxon>Endopterygota</taxon>
        <taxon>Coleoptera</taxon>
        <taxon>Polyphaga</taxon>
        <taxon>Cucujiformia</taxon>
        <taxon>Chrysomeloidea</taxon>
        <taxon>Chrysomelidae</taxon>
        <taxon>Galerucinae</taxon>
        <taxon>Alticini</taxon>
        <taxon>Psylliodes</taxon>
    </lineage>
</organism>
<dbReference type="EMBL" id="OV651821">
    <property type="protein sequence ID" value="CAH1115247.1"/>
    <property type="molecule type" value="Genomic_DNA"/>
</dbReference>
<dbReference type="InterPro" id="IPR032675">
    <property type="entry name" value="LRR_dom_sf"/>
</dbReference>
<dbReference type="FunFam" id="3.80.10.10:FF:000052">
    <property type="entry name" value="Leucine rich repeat containing 6"/>
    <property type="match status" value="1"/>
</dbReference>
<dbReference type="OrthoDB" id="10250990at2759"/>
<proteinExistence type="inferred from homology"/>
<sequence>MVRITEQLIRKRAEHNECIIGTLEELSLHQENIDKIENINNWCKEIQILYLQANVISKIENLNKLKKMQYLNLAVNNIEKIENLERCESLAKLDLTLNFIGDLESVCSLKDNLYLKDLYLTGNPCTDYNGYRQYVIAKLPQLKTLDSKEITISDRIKAQQKIAELERTIRKQQLKYQTFREAQKERISRVDTSNIPDEEFWQMTSENSPETRTEICSRQKKNERNSTDTCEDKPKKPISLFHKSGRPLNINQAKLKFLFKDDDPKQYVLEVEIYKYMDSNLIDVDLQPIYVKVNIKNKIFQFVFPEEIVVDKSIAQRSQITGHLVLKLPKANYKEPLGKKDIKNDKIEKNPEKERKEREYLEVEEKKDDMDFSKIVENSNKVKDLCSNSDIPPLEYA</sequence>
<evidence type="ECO:0000256" key="1">
    <source>
        <dbReference type="ARBA" id="ARBA00004138"/>
    </source>
</evidence>
<evidence type="ECO:0000256" key="6">
    <source>
        <dbReference type="ARBA" id="ARBA00023054"/>
    </source>
</evidence>
<evidence type="ECO:0000256" key="4">
    <source>
        <dbReference type="ARBA" id="ARBA00022614"/>
    </source>
</evidence>
<comment type="similarity">
    <text evidence="9">Belongs to the tilB family.</text>
</comment>
<name>A0A9P0D6U2_9CUCU</name>
<dbReference type="GO" id="GO:0036158">
    <property type="term" value="P:outer dynein arm assembly"/>
    <property type="evidence" value="ECO:0007669"/>
    <property type="project" value="TreeGrafter"/>
</dbReference>
<dbReference type="GO" id="GO:0005737">
    <property type="term" value="C:cytoplasm"/>
    <property type="evidence" value="ECO:0007669"/>
    <property type="project" value="UniProtKB-SubCell"/>
</dbReference>
<feature type="coiled-coil region" evidence="10">
    <location>
        <begin position="155"/>
        <end position="182"/>
    </location>
</feature>
<evidence type="ECO:0000256" key="2">
    <source>
        <dbReference type="ARBA" id="ARBA00004496"/>
    </source>
</evidence>
<dbReference type="InterPro" id="IPR001611">
    <property type="entry name" value="Leu-rich_rpt"/>
</dbReference>
<dbReference type="Pfam" id="PF14580">
    <property type="entry name" value="LRR_9"/>
    <property type="match status" value="1"/>
</dbReference>
<evidence type="ECO:0000256" key="10">
    <source>
        <dbReference type="SAM" id="Coils"/>
    </source>
</evidence>
<keyword evidence="5" id="KW-0677">Repeat</keyword>
<evidence type="ECO:0000313" key="14">
    <source>
        <dbReference type="Proteomes" id="UP001153636"/>
    </source>
</evidence>
<dbReference type="PANTHER" id="PTHR18849:SF0">
    <property type="entry name" value="CILIA- AND FLAGELLA-ASSOCIATED PROTEIN 410-RELATED"/>
    <property type="match status" value="1"/>
</dbReference>
<feature type="region of interest" description="Disordered" evidence="11">
    <location>
        <begin position="343"/>
        <end position="362"/>
    </location>
</feature>
<dbReference type="InterPro" id="IPR056496">
    <property type="entry name" value="CS_DNAAF11_C"/>
</dbReference>
<keyword evidence="7" id="KW-0969">Cilium</keyword>
<keyword evidence="3" id="KW-0963">Cytoplasm</keyword>
<gene>
    <name evidence="13" type="ORF">PSYICH_LOCUS15661</name>
</gene>
<evidence type="ECO:0000256" key="7">
    <source>
        <dbReference type="ARBA" id="ARBA00023069"/>
    </source>
</evidence>